<organism evidence="2 3">
    <name type="scientific">Mesoterricola silvestris</name>
    <dbReference type="NCBI Taxonomy" id="2927979"/>
    <lineage>
        <taxon>Bacteria</taxon>
        <taxon>Pseudomonadati</taxon>
        <taxon>Acidobacteriota</taxon>
        <taxon>Holophagae</taxon>
        <taxon>Holophagales</taxon>
        <taxon>Holophagaceae</taxon>
        <taxon>Mesoterricola</taxon>
    </lineage>
</organism>
<dbReference type="Gene3D" id="3.30.160.670">
    <property type="match status" value="1"/>
</dbReference>
<evidence type="ECO:0000313" key="3">
    <source>
        <dbReference type="Proteomes" id="UP001238179"/>
    </source>
</evidence>
<dbReference type="InterPro" id="IPR025411">
    <property type="entry name" value="DUF4136"/>
</dbReference>
<dbReference type="Proteomes" id="UP001238179">
    <property type="component" value="Chromosome"/>
</dbReference>
<proteinExistence type="predicted"/>
<reference evidence="3" key="1">
    <citation type="journal article" date="2023" name="Int. J. Syst. Evol. Microbiol.">
        <title>Mesoterricola silvestris gen. nov., sp. nov., Mesoterricola sediminis sp. nov., Geothrix oryzae sp. nov., Geothrix edaphica sp. nov., Geothrix rubra sp. nov., and Geothrix limicola sp. nov., six novel members of Acidobacteriota isolated from soils.</title>
        <authorList>
            <person name="Itoh H."/>
            <person name="Sugisawa Y."/>
            <person name="Mise K."/>
            <person name="Xu Z."/>
            <person name="Kuniyasu M."/>
            <person name="Ushijima N."/>
            <person name="Kawano K."/>
            <person name="Kobayashi E."/>
            <person name="Shiratori Y."/>
            <person name="Masuda Y."/>
            <person name="Senoo K."/>
        </authorList>
    </citation>
    <scope>NUCLEOTIDE SEQUENCE [LARGE SCALE GENOMIC DNA]</scope>
    <source>
        <strain evidence="3">W79</strain>
    </source>
</reference>
<dbReference type="AlphaFoldDB" id="A0AA48GTT4"/>
<feature type="domain" description="DUF4136" evidence="1">
    <location>
        <begin position="25"/>
        <end position="178"/>
    </location>
</feature>
<gene>
    <name evidence="2" type="ORF">METEAL_30960</name>
</gene>
<evidence type="ECO:0000313" key="2">
    <source>
        <dbReference type="EMBL" id="BDU73922.1"/>
    </source>
</evidence>
<accession>A0AA48GTT4</accession>
<dbReference type="PROSITE" id="PS51257">
    <property type="entry name" value="PROKAR_LIPOPROTEIN"/>
    <property type="match status" value="1"/>
</dbReference>
<dbReference type="Pfam" id="PF13590">
    <property type="entry name" value="DUF4136"/>
    <property type="match status" value="1"/>
</dbReference>
<dbReference type="RefSeq" id="WP_316412588.1">
    <property type="nucleotide sequence ID" value="NZ_AP027080.1"/>
</dbReference>
<evidence type="ECO:0000259" key="1">
    <source>
        <dbReference type="Pfam" id="PF13590"/>
    </source>
</evidence>
<keyword evidence="3" id="KW-1185">Reference proteome</keyword>
<protein>
    <recommendedName>
        <fullName evidence="1">DUF4136 domain-containing protein</fullName>
    </recommendedName>
</protein>
<sequence length="182" mass="19466">MRILASSLVVLALSLGCAGPEIRFDYDARANYQAYQAYDWYAAPKAAAGNPILDNRVRRAVEAELAQRGFRRETSADPQFLVTYYPAFAARRRSRGAVSIGLGMGGGPVGLGLGLAAPLGARSSGQVTSIVLEIKDFKTSQLVWKAAAEDVLDGSESPEDADAAVTEAVRKMLKRFPPTSKS</sequence>
<name>A0AA48GTT4_9BACT</name>
<dbReference type="KEGG" id="msil:METEAL_30960"/>
<dbReference type="EMBL" id="AP027080">
    <property type="protein sequence ID" value="BDU73922.1"/>
    <property type="molecule type" value="Genomic_DNA"/>
</dbReference>